<dbReference type="FunFam" id="2.40.50.140:FF:000036">
    <property type="entry name" value="30S ribosomal protein S1"/>
    <property type="match status" value="1"/>
</dbReference>
<feature type="domain" description="S1 motif" evidence="7">
    <location>
        <begin position="277"/>
        <end position="347"/>
    </location>
</feature>
<dbReference type="CDD" id="cd05690">
    <property type="entry name" value="S1_RPS1_repeat_ec5"/>
    <property type="match status" value="1"/>
</dbReference>
<dbReference type="GO" id="GO:0003729">
    <property type="term" value="F:mRNA binding"/>
    <property type="evidence" value="ECO:0007669"/>
    <property type="project" value="TreeGrafter"/>
</dbReference>
<dbReference type="NCBIfam" id="NF004954">
    <property type="entry name" value="PRK06299.1-4"/>
    <property type="match status" value="1"/>
</dbReference>
<dbReference type="FunFam" id="2.40.50.140:FF:000017">
    <property type="entry name" value="30S ribosomal protein S1"/>
    <property type="match status" value="1"/>
</dbReference>
<keyword evidence="2" id="KW-0677">Repeat</keyword>
<dbReference type="GO" id="GO:0003735">
    <property type="term" value="F:structural constituent of ribosome"/>
    <property type="evidence" value="ECO:0007669"/>
    <property type="project" value="InterPro"/>
</dbReference>
<keyword evidence="4 6" id="KW-0689">Ribosomal protein</keyword>
<dbReference type="CDD" id="cd05691">
    <property type="entry name" value="S1_RPS1_repeat_ec6"/>
    <property type="match status" value="1"/>
</dbReference>
<dbReference type="CDD" id="cd04465">
    <property type="entry name" value="S1_RPS1_repeat_ec2_hs2"/>
    <property type="match status" value="1"/>
</dbReference>
<dbReference type="FunFam" id="2.40.50.140:FF:000016">
    <property type="entry name" value="30S ribosomal protein S1"/>
    <property type="match status" value="1"/>
</dbReference>
<evidence type="ECO:0000259" key="7">
    <source>
        <dbReference type="PROSITE" id="PS50126"/>
    </source>
</evidence>
<dbReference type="OrthoDB" id="9804077at2"/>
<dbReference type="PROSITE" id="PS50126">
    <property type="entry name" value="S1"/>
    <property type="match status" value="6"/>
</dbReference>
<comment type="similarity">
    <text evidence="1 6">Belongs to the bacterial ribosomal protein bS1 family.</text>
</comment>
<dbReference type="EMBL" id="FR904243">
    <property type="protein sequence ID" value="CDG49162.1"/>
    <property type="molecule type" value="Genomic_DNA"/>
</dbReference>
<dbReference type="GO" id="GO:0022627">
    <property type="term" value="C:cytosolic small ribosomal subunit"/>
    <property type="evidence" value="ECO:0007669"/>
    <property type="project" value="TreeGrafter"/>
</dbReference>
<dbReference type="PANTHER" id="PTHR10724:SF7">
    <property type="entry name" value="SMALL RIBOSOMAL SUBUNIT PROTEIN BS1C"/>
    <property type="match status" value="1"/>
</dbReference>
<evidence type="ECO:0000256" key="3">
    <source>
        <dbReference type="ARBA" id="ARBA00022884"/>
    </source>
</evidence>
<dbReference type="InterPro" id="IPR000110">
    <property type="entry name" value="Ribosomal_bS1"/>
</dbReference>
<dbReference type="SMART" id="SM00316">
    <property type="entry name" value="S1"/>
    <property type="match status" value="6"/>
</dbReference>
<reference evidence="8" key="1">
    <citation type="submission" date="2013-06" db="EMBL/GenBank/DDBJ databases">
        <authorList>
            <person name="Mazano-Marin A."/>
        </authorList>
    </citation>
    <scope>NUCLEOTIDE SEQUENCE</scope>
    <source>
        <strain evidence="8">SCt-VLC</strain>
    </source>
</reference>
<dbReference type="Gene3D" id="2.40.50.140">
    <property type="entry name" value="Nucleic acid-binding proteins"/>
    <property type="match status" value="6"/>
</dbReference>
<dbReference type="InterPro" id="IPR035104">
    <property type="entry name" value="Ribosomal_protein_S1-like"/>
</dbReference>
<name>A0A068RD64_9GAMM</name>
<feature type="domain" description="S1 motif" evidence="7">
    <location>
        <begin position="105"/>
        <end position="171"/>
    </location>
</feature>
<evidence type="ECO:0000256" key="4">
    <source>
        <dbReference type="ARBA" id="ARBA00022980"/>
    </source>
</evidence>
<dbReference type="NCBIfam" id="NF004951">
    <property type="entry name" value="PRK06299.1-1"/>
    <property type="match status" value="1"/>
</dbReference>
<dbReference type="NCBIfam" id="TIGR00717">
    <property type="entry name" value="rpsA"/>
    <property type="match status" value="1"/>
</dbReference>
<dbReference type="SUPFAM" id="SSF50249">
    <property type="entry name" value="Nucleic acid-binding proteins"/>
    <property type="match status" value="6"/>
</dbReference>
<reference evidence="8" key="2">
    <citation type="journal article" date="2014" name="Genome Biol. Evol.">
        <title>Settling down: the genome of Serratia symbiotica from the aphid Cinara tujafilina zooms in on the process of accommodation to a cooperative intracellular life.</title>
        <authorList>
            <person name="Manzano-Marin A."/>
            <person name="Latorre A."/>
        </authorList>
    </citation>
    <scope>NUCLEOTIDE SEQUENCE</scope>
    <source>
        <strain evidence="8">SCt-VLC</strain>
    </source>
</reference>
<feature type="domain" description="S1 motif" evidence="7">
    <location>
        <begin position="21"/>
        <end position="87"/>
    </location>
</feature>
<feature type="domain" description="S1 motif" evidence="7">
    <location>
        <begin position="364"/>
        <end position="434"/>
    </location>
</feature>
<dbReference type="PROSITE" id="PS50889">
    <property type="entry name" value="S4"/>
    <property type="match status" value="1"/>
</dbReference>
<dbReference type="PANTHER" id="PTHR10724">
    <property type="entry name" value="30S RIBOSOMAL PROTEIN S1"/>
    <property type="match status" value="1"/>
</dbReference>
<dbReference type="CDD" id="cd05688">
    <property type="entry name" value="S1_RPS1_repeat_ec3"/>
    <property type="match status" value="1"/>
</dbReference>
<feature type="domain" description="S1 motif" evidence="7">
    <location>
        <begin position="192"/>
        <end position="260"/>
    </location>
</feature>
<keyword evidence="5 6" id="KW-0687">Ribonucleoprotein</keyword>
<gene>
    <name evidence="8" type="primary">rpsA</name>
    <name evidence="8" type="ORF">SCTVLC_2534</name>
</gene>
<dbReference type="FunFam" id="2.40.50.140:FF:000018">
    <property type="entry name" value="30S ribosomal protein S1"/>
    <property type="match status" value="1"/>
</dbReference>
<proteinExistence type="inferred from homology"/>
<dbReference type="FunFam" id="2.40.50.140:FF:000021">
    <property type="entry name" value="30S ribosomal protein S1"/>
    <property type="match status" value="1"/>
</dbReference>
<dbReference type="GO" id="GO:0006412">
    <property type="term" value="P:translation"/>
    <property type="evidence" value="ECO:0007669"/>
    <property type="project" value="InterPro"/>
</dbReference>
<dbReference type="RefSeq" id="WP_061771088.1">
    <property type="nucleotide sequence ID" value="NZ_FR904243.1"/>
</dbReference>
<dbReference type="FunFam" id="2.40.50.140:FF:000011">
    <property type="entry name" value="30S ribosomal protein S1"/>
    <property type="match status" value="1"/>
</dbReference>
<evidence type="ECO:0000313" key="8">
    <source>
        <dbReference type="EMBL" id="CDG49162.1"/>
    </source>
</evidence>
<evidence type="ECO:0000256" key="5">
    <source>
        <dbReference type="ARBA" id="ARBA00023274"/>
    </source>
</evidence>
<evidence type="ECO:0000256" key="1">
    <source>
        <dbReference type="ARBA" id="ARBA00006767"/>
    </source>
</evidence>
<dbReference type="InterPro" id="IPR012340">
    <property type="entry name" value="NA-bd_OB-fold"/>
</dbReference>
<dbReference type="NCBIfam" id="NF004952">
    <property type="entry name" value="PRK06299.1-2"/>
    <property type="match status" value="1"/>
</dbReference>
<comment type="function">
    <text evidence="6">Binds mRNA; thus facilitating recognition of the initiation point. It is needed to translate mRNA with a short Shine-Dalgarno (SD) purine-rich sequence.</text>
</comment>
<protein>
    <recommendedName>
        <fullName evidence="6">30S ribosomal protein S1</fullName>
    </recommendedName>
</protein>
<evidence type="ECO:0000256" key="2">
    <source>
        <dbReference type="ARBA" id="ARBA00022737"/>
    </source>
</evidence>
<dbReference type="InterPro" id="IPR050437">
    <property type="entry name" value="Ribos_protein_bS1-like"/>
</dbReference>
<dbReference type="AlphaFoldDB" id="A0A068RD64"/>
<organism evidence="8">
    <name type="scientific">Serratia symbiotica SCt-VLC</name>
    <dbReference type="NCBI Taxonomy" id="1347341"/>
    <lineage>
        <taxon>Bacteria</taxon>
        <taxon>Pseudomonadati</taxon>
        <taxon>Pseudomonadota</taxon>
        <taxon>Gammaproteobacteria</taxon>
        <taxon>Enterobacterales</taxon>
        <taxon>Yersiniaceae</taxon>
        <taxon>Serratia</taxon>
        <taxon>Serratia symbiotica</taxon>
    </lineage>
</organism>
<evidence type="ECO:0000256" key="6">
    <source>
        <dbReference type="PIRNR" id="PIRNR002111"/>
    </source>
</evidence>
<sequence length="558" mass="61447">MTESFAQLFEELLKTIETRPGSIVRGTVVAIDKDVVLVDAGLKSESAIPAEQFKNVQGELEIQVGDEVDVALDAVEDGFGETLLSREKAKRHEAWITLKKAYEDAETVVGVINGKVKGGFTVELNGIRAFLPGSLVDVRPVRDTLHLEGKELEFKVIKLDQKRNNVVVSRRAVIESENSAERDQLLENLQEGMEVKGIVKNLTDYGAFVDLGGVDGLLHITDMAWKRVKHPSEIVNVGDEVTVKVLKFDRERTRVSLGLKQLGEDPWVAIAKRYPESTKLTGRVTNLTDYGCFVEIEEGVEGLVHVSEMDWTNKNIHPSKVVNVGDVVEVMVLDIDEERRRISLGLKQCKSNPWQQFAETHNKGDRVEGKIKSITDFGIFIGLDGGIDGLVHLSDISWNVAGEEAVRDYKKGDEIAAVVLQVDAERERISLGVKQLAEDPFNNYLSINKKGTIVTGKVTAVDAKGATVELAGGVEGYLRVSEASRDRIEDATLVLNVGDEVEAKFTCVDRKNRVVSLSVRAKDEADEKDAIATVNHKQEEGNNFSNAMAEAFKAAKGE</sequence>
<dbReference type="PIRSF" id="PIRSF002111">
    <property type="entry name" value="RpsA"/>
    <property type="match status" value="1"/>
</dbReference>
<dbReference type="InterPro" id="IPR003029">
    <property type="entry name" value="S1_domain"/>
</dbReference>
<keyword evidence="3 6" id="KW-0694">RNA-binding</keyword>
<dbReference type="PRINTS" id="PR00681">
    <property type="entry name" value="RIBOSOMALS1"/>
</dbReference>
<feature type="domain" description="S1 motif" evidence="7">
    <location>
        <begin position="451"/>
        <end position="520"/>
    </location>
</feature>
<dbReference type="Pfam" id="PF00575">
    <property type="entry name" value="S1"/>
    <property type="match status" value="6"/>
</dbReference>
<accession>A0A068RD64</accession>
<dbReference type="CDD" id="cd05687">
    <property type="entry name" value="S1_RPS1_repeat_ec1_hs1"/>
    <property type="match status" value="1"/>
</dbReference>